<reference evidence="1" key="1">
    <citation type="submission" date="2020-11" db="EMBL/GenBank/DDBJ databases">
        <authorList>
            <consortium name="DOE Joint Genome Institute"/>
            <person name="Ahrendt S."/>
            <person name="Riley R."/>
            <person name="Andreopoulos W."/>
            <person name="LaButti K."/>
            <person name="Pangilinan J."/>
            <person name="Ruiz-duenas F.J."/>
            <person name="Barrasa J.M."/>
            <person name="Sanchez-Garcia M."/>
            <person name="Camarero S."/>
            <person name="Miyauchi S."/>
            <person name="Serrano A."/>
            <person name="Linde D."/>
            <person name="Babiker R."/>
            <person name="Drula E."/>
            <person name="Ayuso-Fernandez I."/>
            <person name="Pacheco R."/>
            <person name="Padilla G."/>
            <person name="Ferreira P."/>
            <person name="Barriuso J."/>
            <person name="Kellner H."/>
            <person name="Castanera R."/>
            <person name="Alfaro M."/>
            <person name="Ramirez L."/>
            <person name="Pisabarro A.G."/>
            <person name="Kuo A."/>
            <person name="Tritt A."/>
            <person name="Lipzen A."/>
            <person name="He G."/>
            <person name="Yan M."/>
            <person name="Ng V."/>
            <person name="Cullen D."/>
            <person name="Martin F."/>
            <person name="Rosso M.-N."/>
            <person name="Henrissat B."/>
            <person name="Hibbett D."/>
            <person name="Martinez A.T."/>
            <person name="Grigoriev I.V."/>
        </authorList>
    </citation>
    <scope>NUCLEOTIDE SEQUENCE</scope>
    <source>
        <strain evidence="1">AH 44721</strain>
    </source>
</reference>
<comment type="caution">
    <text evidence="1">The sequence shown here is derived from an EMBL/GenBank/DDBJ whole genome shotgun (WGS) entry which is preliminary data.</text>
</comment>
<dbReference type="OrthoDB" id="3254241at2759"/>
<organism evidence="1 2">
    <name type="scientific">Gymnopilus junonius</name>
    <name type="common">Spectacular rustgill mushroom</name>
    <name type="synonym">Gymnopilus spectabilis subsp. junonius</name>
    <dbReference type="NCBI Taxonomy" id="109634"/>
    <lineage>
        <taxon>Eukaryota</taxon>
        <taxon>Fungi</taxon>
        <taxon>Dikarya</taxon>
        <taxon>Basidiomycota</taxon>
        <taxon>Agaricomycotina</taxon>
        <taxon>Agaricomycetes</taxon>
        <taxon>Agaricomycetidae</taxon>
        <taxon>Agaricales</taxon>
        <taxon>Agaricineae</taxon>
        <taxon>Hymenogastraceae</taxon>
        <taxon>Gymnopilus</taxon>
    </lineage>
</organism>
<dbReference type="AlphaFoldDB" id="A0A9P5TI41"/>
<proteinExistence type="predicted"/>
<evidence type="ECO:0000313" key="1">
    <source>
        <dbReference type="EMBL" id="KAF8878981.1"/>
    </source>
</evidence>
<gene>
    <name evidence="1" type="ORF">CPB84DRAFT_1852217</name>
</gene>
<name>A0A9P5TI41_GYMJU</name>
<dbReference type="EMBL" id="JADNYJ010000153">
    <property type="protein sequence ID" value="KAF8878981.1"/>
    <property type="molecule type" value="Genomic_DNA"/>
</dbReference>
<keyword evidence="2" id="KW-1185">Reference proteome</keyword>
<dbReference type="Proteomes" id="UP000724874">
    <property type="component" value="Unassembled WGS sequence"/>
</dbReference>
<accession>A0A9P5TI41</accession>
<evidence type="ECO:0000313" key="2">
    <source>
        <dbReference type="Proteomes" id="UP000724874"/>
    </source>
</evidence>
<protein>
    <submittedName>
        <fullName evidence="1">Uncharacterized protein</fullName>
    </submittedName>
</protein>
<sequence length="278" mass="31410">MDIASTIYKFTMGIVNFISEHEDKDALHDQISNIVVQIQSIVAPLMLRDITDEPLKQVLQSLQHVLSTVDGHLQSWKENRTRRVFAVVNPWAVTSEIREDRVQLMHQYIMLMGAMQVIDHVKGYNLLLPDGADPRPMTNASKEVETQARPALKEVSGEDDGVSQFWHSCVGSNLEVAEAQLFCNALSHWLGRKLSHIFWKHLLLRLDENDTDPIFPLLVWISDDLCINKPKVAIAQKKGVCMVQVSSTKTAKVWLKVNKSILKKHDTPGDLCLISNQG</sequence>